<evidence type="ECO:0000256" key="5">
    <source>
        <dbReference type="ARBA" id="ARBA00023028"/>
    </source>
</evidence>
<evidence type="ECO:0000256" key="3">
    <source>
        <dbReference type="ARBA" id="ARBA00022537"/>
    </source>
</evidence>
<dbReference type="PROSITE" id="PS50088">
    <property type="entry name" value="ANK_REPEAT"/>
    <property type="match status" value="3"/>
</dbReference>
<keyword evidence="7" id="KW-1053">Target membrane</keyword>
<dbReference type="InterPro" id="IPR036770">
    <property type="entry name" value="Ankyrin_rpt-contain_sf"/>
</dbReference>
<keyword evidence="2" id="KW-0268">Exocytosis</keyword>
<dbReference type="GO" id="GO:0071356">
    <property type="term" value="P:cellular response to tumor necrosis factor"/>
    <property type="evidence" value="ECO:0007669"/>
    <property type="project" value="TreeGrafter"/>
</dbReference>
<feature type="repeat" description="ANK" evidence="8">
    <location>
        <begin position="224"/>
        <end position="256"/>
    </location>
</feature>
<evidence type="ECO:0000256" key="2">
    <source>
        <dbReference type="ARBA" id="ARBA00022483"/>
    </source>
</evidence>
<evidence type="ECO:0000313" key="11">
    <source>
        <dbReference type="Proteomes" id="UP000594260"/>
    </source>
</evidence>
<dbReference type="InterPro" id="IPR002110">
    <property type="entry name" value="Ankyrin_rpt"/>
</dbReference>
<dbReference type="GO" id="GO:0044218">
    <property type="term" value="C:other organism cell membrane"/>
    <property type="evidence" value="ECO:0007669"/>
    <property type="project" value="UniProtKB-KW"/>
</dbReference>
<feature type="region of interest" description="Disordered" evidence="9">
    <location>
        <begin position="331"/>
        <end position="367"/>
    </location>
</feature>
<dbReference type="Proteomes" id="UP000594260">
    <property type="component" value="Unplaced"/>
</dbReference>
<keyword evidence="5" id="KW-0528">Neurotoxin</keyword>
<dbReference type="RefSeq" id="XP_022665485.1">
    <property type="nucleotide sequence ID" value="XM_022809750.1"/>
</dbReference>
<dbReference type="PRINTS" id="PR01415">
    <property type="entry name" value="ANKYRIN"/>
</dbReference>
<evidence type="ECO:0000256" key="9">
    <source>
        <dbReference type="SAM" id="MobiDB-lite"/>
    </source>
</evidence>
<sequence>MPPMERLAKPSQSETDQQDSGFLSGSIFQSPAIPLSSSQNVLQSVQSHTSDYPAINVSNAESGLDSGLILEETSSWAFSWQNIYSQDECGDTVLHRMLASTAAPGKTDTGHHQLLLQYMRATPTPELLDIANNYGQTALHVACEHEDDWSARRLVLAGATADRPDDLRFTPLHIAAQKGNEALVRAITAPARADEISELGLTFYVVTPAQPRTKLVELNQLCSLGMTPLHLAVESGNIRVLEALLPFAGHANTLEMREGRTALQLAIEQRRTDMVRVLLNSGASIEQEDYAGRTAIMRIHRKQKLMHGSQIPELTQCLMLLQAFGARAPTREELSLEDDTSDDDDGVTANKRLRPQGCRPKDQQVPC</sequence>
<protein>
    <submittedName>
        <fullName evidence="10">Uncharacterized protein</fullName>
    </submittedName>
</protein>
<dbReference type="GeneID" id="111252238"/>
<comment type="subcellular location">
    <subcellularLocation>
        <location evidence="1">Target cell membrane</location>
    </subcellularLocation>
</comment>
<dbReference type="GO" id="GO:0006887">
    <property type="term" value="P:exocytosis"/>
    <property type="evidence" value="ECO:0007669"/>
    <property type="project" value="UniProtKB-KW"/>
</dbReference>
<evidence type="ECO:0000256" key="7">
    <source>
        <dbReference type="ARBA" id="ARBA00023298"/>
    </source>
</evidence>
<evidence type="ECO:0000256" key="4">
    <source>
        <dbReference type="ARBA" id="ARBA00022737"/>
    </source>
</evidence>
<dbReference type="Pfam" id="PF12796">
    <property type="entry name" value="Ank_2"/>
    <property type="match status" value="1"/>
</dbReference>
<dbReference type="Pfam" id="PF00023">
    <property type="entry name" value="Ank"/>
    <property type="match status" value="1"/>
</dbReference>
<dbReference type="CTD" id="34969"/>
<evidence type="ECO:0000256" key="8">
    <source>
        <dbReference type="PROSITE-ProRule" id="PRU00023"/>
    </source>
</evidence>
<keyword evidence="6 8" id="KW-0040">ANK repeat</keyword>
<dbReference type="AlphaFoldDB" id="A0A7M7KGE6"/>
<feature type="region of interest" description="Disordered" evidence="9">
    <location>
        <begin position="1"/>
        <end position="23"/>
    </location>
</feature>
<proteinExistence type="predicted"/>
<accession>A0A7M7KGE6</accession>
<dbReference type="GO" id="GO:0051059">
    <property type="term" value="F:NF-kappaB binding"/>
    <property type="evidence" value="ECO:0007669"/>
    <property type="project" value="TreeGrafter"/>
</dbReference>
<keyword evidence="3" id="KW-1052">Target cell membrane</keyword>
<dbReference type="Gene3D" id="1.25.40.20">
    <property type="entry name" value="Ankyrin repeat-containing domain"/>
    <property type="match status" value="1"/>
</dbReference>
<dbReference type="SUPFAM" id="SSF48403">
    <property type="entry name" value="Ankyrin repeat"/>
    <property type="match status" value="1"/>
</dbReference>
<organism evidence="10 11">
    <name type="scientific">Varroa destructor</name>
    <name type="common">Honeybee mite</name>
    <dbReference type="NCBI Taxonomy" id="109461"/>
    <lineage>
        <taxon>Eukaryota</taxon>
        <taxon>Metazoa</taxon>
        <taxon>Ecdysozoa</taxon>
        <taxon>Arthropoda</taxon>
        <taxon>Chelicerata</taxon>
        <taxon>Arachnida</taxon>
        <taxon>Acari</taxon>
        <taxon>Parasitiformes</taxon>
        <taxon>Mesostigmata</taxon>
        <taxon>Gamasina</taxon>
        <taxon>Dermanyssoidea</taxon>
        <taxon>Varroidae</taxon>
        <taxon>Varroa</taxon>
    </lineage>
</organism>
<dbReference type="PANTHER" id="PTHR46680">
    <property type="entry name" value="NF-KAPPA-B INHIBITOR ALPHA"/>
    <property type="match status" value="1"/>
</dbReference>
<evidence type="ECO:0000313" key="10">
    <source>
        <dbReference type="EnsemblMetazoa" id="XP_022665485"/>
    </source>
</evidence>
<keyword evidence="4" id="KW-0677">Repeat</keyword>
<evidence type="ECO:0000256" key="1">
    <source>
        <dbReference type="ARBA" id="ARBA00004175"/>
    </source>
</evidence>
<evidence type="ECO:0000256" key="6">
    <source>
        <dbReference type="ARBA" id="ARBA00023043"/>
    </source>
</evidence>
<keyword evidence="5" id="KW-0800">Toxin</keyword>
<reference evidence="10" key="1">
    <citation type="submission" date="2021-01" db="UniProtKB">
        <authorList>
            <consortium name="EnsemblMetazoa"/>
        </authorList>
    </citation>
    <scope>IDENTIFICATION</scope>
</reference>
<feature type="repeat" description="ANK" evidence="8">
    <location>
        <begin position="258"/>
        <end position="290"/>
    </location>
</feature>
<dbReference type="GO" id="GO:0044231">
    <property type="term" value="C:host cell presynaptic membrane"/>
    <property type="evidence" value="ECO:0007669"/>
    <property type="project" value="UniProtKB-KW"/>
</dbReference>
<dbReference type="PROSITE" id="PS50297">
    <property type="entry name" value="ANK_REP_REGION"/>
    <property type="match status" value="2"/>
</dbReference>
<dbReference type="SMART" id="SM00248">
    <property type="entry name" value="ANK"/>
    <property type="match status" value="4"/>
</dbReference>
<keyword evidence="5" id="KW-0638">Presynaptic neurotoxin</keyword>
<dbReference type="GO" id="GO:0005829">
    <property type="term" value="C:cytosol"/>
    <property type="evidence" value="ECO:0007669"/>
    <property type="project" value="TreeGrafter"/>
</dbReference>
<feature type="compositionally biased region" description="Acidic residues" evidence="9">
    <location>
        <begin position="335"/>
        <end position="346"/>
    </location>
</feature>
<feature type="compositionally biased region" description="Polar residues" evidence="9">
    <location>
        <begin position="10"/>
        <end position="23"/>
    </location>
</feature>
<keyword evidence="11" id="KW-1185">Reference proteome</keyword>
<dbReference type="EnsemblMetazoa" id="XM_022809750">
    <property type="protein sequence ID" value="XP_022665485"/>
    <property type="gene ID" value="LOC111252238"/>
</dbReference>
<feature type="repeat" description="ANK" evidence="8">
    <location>
        <begin position="134"/>
        <end position="166"/>
    </location>
</feature>
<dbReference type="PANTHER" id="PTHR46680:SF3">
    <property type="entry name" value="NF-KAPPA-B INHIBITOR CACTUS"/>
    <property type="match status" value="1"/>
</dbReference>
<dbReference type="InterPro" id="IPR051070">
    <property type="entry name" value="NF-kappa-B_inhibitor"/>
</dbReference>
<keyword evidence="7" id="KW-0472">Membrane</keyword>
<name>A0A7M7KGE6_VARDE</name>